<dbReference type="InterPro" id="IPR006094">
    <property type="entry name" value="Oxid_FAD_bind_N"/>
</dbReference>
<dbReference type="Gene3D" id="1.10.45.10">
    <property type="entry name" value="Vanillyl-alcohol Oxidase, Chain A, domain 4"/>
    <property type="match status" value="1"/>
</dbReference>
<evidence type="ECO:0000313" key="5">
    <source>
        <dbReference type="EMBL" id="QGZ94806.1"/>
    </source>
</evidence>
<dbReference type="PANTHER" id="PTHR43762:SF1">
    <property type="entry name" value="D-ARABINONO-1,4-LACTONE OXIDASE"/>
    <property type="match status" value="1"/>
</dbReference>
<dbReference type="NCBIfam" id="TIGR01679">
    <property type="entry name" value="bact_FAD_ox"/>
    <property type="match status" value="1"/>
</dbReference>
<reference evidence="6" key="1">
    <citation type="submission" date="2019-12" db="EMBL/GenBank/DDBJ databases">
        <title>Complete genome of Terracaulis silvestris 0127_4.</title>
        <authorList>
            <person name="Vieira S."/>
            <person name="Riedel T."/>
            <person name="Sproer C."/>
            <person name="Pascual J."/>
            <person name="Boedeker C."/>
            <person name="Overmann J."/>
        </authorList>
    </citation>
    <scope>NUCLEOTIDE SEQUENCE [LARGE SCALE GENOMIC DNA]</scope>
    <source>
        <strain evidence="6">0127_4</strain>
    </source>
</reference>
<dbReference type="KEGG" id="tsv:DSM104635_01637"/>
<dbReference type="PIRSF" id="PIRSF000136">
    <property type="entry name" value="LGO_GLO"/>
    <property type="match status" value="1"/>
</dbReference>
<dbReference type="EC" id="1.1.2.-" evidence="5"/>
<evidence type="ECO:0000256" key="3">
    <source>
        <dbReference type="ARBA" id="ARBA00023002"/>
    </source>
</evidence>
<dbReference type="Gene3D" id="3.30.465.10">
    <property type="match status" value="1"/>
</dbReference>
<dbReference type="PANTHER" id="PTHR43762">
    <property type="entry name" value="L-GULONOLACTONE OXIDASE"/>
    <property type="match status" value="1"/>
</dbReference>
<dbReference type="EMBL" id="CP047045">
    <property type="protein sequence ID" value="QGZ94806.1"/>
    <property type="molecule type" value="Genomic_DNA"/>
</dbReference>
<name>A0A6I6MNB4_9CAUL</name>
<gene>
    <name evidence="5" type="ORF">DSM104635_01637</name>
</gene>
<dbReference type="SUPFAM" id="SSF56176">
    <property type="entry name" value="FAD-binding/transporter-associated domain-like"/>
    <property type="match status" value="1"/>
</dbReference>
<dbReference type="Gene3D" id="3.30.43.10">
    <property type="entry name" value="Uridine Diphospho-n-acetylenolpyruvylglucosamine Reductase, domain 2"/>
    <property type="match status" value="1"/>
</dbReference>
<dbReference type="InterPro" id="IPR016171">
    <property type="entry name" value="Vanillyl_alc_oxidase_C-sub2"/>
</dbReference>
<keyword evidence="6" id="KW-1185">Reference proteome</keyword>
<dbReference type="Gene3D" id="3.30.70.2520">
    <property type="match status" value="1"/>
</dbReference>
<evidence type="ECO:0000313" key="6">
    <source>
        <dbReference type="Proteomes" id="UP000431269"/>
    </source>
</evidence>
<keyword evidence="1" id="KW-0285">Flavoprotein</keyword>
<keyword evidence="3 5" id="KW-0560">Oxidoreductase</keyword>
<dbReference type="InterPro" id="IPR016167">
    <property type="entry name" value="FAD-bd_PCMH_sub1"/>
</dbReference>
<dbReference type="InterPro" id="IPR016166">
    <property type="entry name" value="FAD-bd_PCMH"/>
</dbReference>
<dbReference type="PROSITE" id="PS51387">
    <property type="entry name" value="FAD_PCMH"/>
    <property type="match status" value="1"/>
</dbReference>
<feature type="domain" description="FAD-binding PCMH-type" evidence="4">
    <location>
        <begin position="12"/>
        <end position="178"/>
    </location>
</feature>
<sequence>MARGWKNWSGSVRSQPAVLARPAMLAELGGLVRRSAHVRITGAGHSFTPLCDTSGTLISLADLEGELELSADKARAWAPAGWSLKKLTTALWEKGVSLINQGDVNPQALAGAIATGTHGTGAQLGSLSTAARAFELMLADGSLVTCSATERADLYEAARLSLGLLGVATRIEIDVLPAYHLEEKIESHPLGDVEAQWSELVAANRHVEFWIFPYNDYAILKRLNPAPSEGPLKRMSDMDDRAFSVICDLCATFPFLTRKLQPLIVGAGVKQRRVGPAYQIFPSDRSVRFEEMEYEMPLEAGWPALREAIERIKAKKLPVTFPFEFRITAGDDIWLSPFNGGPRLSISMHQYARMPWKGVFGEIEPIFRAHGGRPHWAKRHSLTAQDVNALYPQARRFGAVRAEYDPTAKFANAHLAQLFSIDAARKAA</sequence>
<dbReference type="InterPro" id="IPR007173">
    <property type="entry name" value="ALO_C"/>
</dbReference>
<evidence type="ECO:0000256" key="1">
    <source>
        <dbReference type="ARBA" id="ARBA00022630"/>
    </source>
</evidence>
<dbReference type="Proteomes" id="UP000431269">
    <property type="component" value="Chromosome"/>
</dbReference>
<dbReference type="AlphaFoldDB" id="A0A6I6MNB4"/>
<protein>
    <submittedName>
        <fullName evidence="5">L-gulono-1,4-lactone dehydrogenase</fullName>
        <ecNumber evidence="5">1.1.2.-</ecNumber>
    </submittedName>
</protein>
<dbReference type="InterPro" id="IPR036318">
    <property type="entry name" value="FAD-bd_PCMH-like_sf"/>
</dbReference>
<organism evidence="5 6">
    <name type="scientific">Terricaulis silvestris</name>
    <dbReference type="NCBI Taxonomy" id="2686094"/>
    <lineage>
        <taxon>Bacteria</taxon>
        <taxon>Pseudomonadati</taxon>
        <taxon>Pseudomonadota</taxon>
        <taxon>Alphaproteobacteria</taxon>
        <taxon>Caulobacterales</taxon>
        <taxon>Caulobacteraceae</taxon>
        <taxon>Terricaulis</taxon>
    </lineage>
</organism>
<dbReference type="InterPro" id="IPR010031">
    <property type="entry name" value="FAD_lactone_oxidase-like"/>
</dbReference>
<dbReference type="GO" id="GO:0003885">
    <property type="term" value="F:D-arabinono-1,4-lactone oxidase activity"/>
    <property type="evidence" value="ECO:0007669"/>
    <property type="project" value="InterPro"/>
</dbReference>
<evidence type="ECO:0000256" key="2">
    <source>
        <dbReference type="ARBA" id="ARBA00022827"/>
    </source>
</evidence>
<dbReference type="GO" id="GO:0016020">
    <property type="term" value="C:membrane"/>
    <property type="evidence" value="ECO:0007669"/>
    <property type="project" value="InterPro"/>
</dbReference>
<accession>A0A6I6MNB4</accession>
<dbReference type="Pfam" id="PF04030">
    <property type="entry name" value="ALO"/>
    <property type="match status" value="1"/>
</dbReference>
<dbReference type="InterPro" id="IPR016169">
    <property type="entry name" value="FAD-bd_PCMH_sub2"/>
</dbReference>
<keyword evidence="2" id="KW-0274">FAD</keyword>
<dbReference type="RefSeq" id="WP_158765715.1">
    <property type="nucleotide sequence ID" value="NZ_CP047045.1"/>
</dbReference>
<dbReference type="GO" id="GO:0071949">
    <property type="term" value="F:FAD binding"/>
    <property type="evidence" value="ECO:0007669"/>
    <property type="project" value="InterPro"/>
</dbReference>
<proteinExistence type="predicted"/>
<dbReference type="Pfam" id="PF01565">
    <property type="entry name" value="FAD_binding_4"/>
    <property type="match status" value="1"/>
</dbReference>
<evidence type="ECO:0000259" key="4">
    <source>
        <dbReference type="PROSITE" id="PS51387"/>
    </source>
</evidence>